<evidence type="ECO:0000259" key="12">
    <source>
        <dbReference type="PROSITE" id="PS50089"/>
    </source>
</evidence>
<keyword evidence="6" id="KW-0833">Ubl conjugation pathway</keyword>
<dbReference type="Pfam" id="PF12906">
    <property type="entry name" value="RINGv"/>
    <property type="match status" value="1"/>
</dbReference>
<feature type="transmembrane region" description="Helical" evidence="11">
    <location>
        <begin position="126"/>
        <end position="149"/>
    </location>
</feature>
<evidence type="ECO:0000256" key="10">
    <source>
        <dbReference type="PROSITE-ProRule" id="PRU00175"/>
    </source>
</evidence>
<dbReference type="GO" id="GO:0016567">
    <property type="term" value="P:protein ubiquitination"/>
    <property type="evidence" value="ECO:0007669"/>
    <property type="project" value="TreeGrafter"/>
</dbReference>
<dbReference type="GO" id="GO:0008270">
    <property type="term" value="F:zinc ion binding"/>
    <property type="evidence" value="ECO:0007669"/>
    <property type="project" value="UniProtKB-KW"/>
</dbReference>
<evidence type="ECO:0000256" key="5">
    <source>
        <dbReference type="ARBA" id="ARBA00022771"/>
    </source>
</evidence>
<dbReference type="InterPro" id="IPR001841">
    <property type="entry name" value="Znf_RING"/>
</dbReference>
<feature type="domain" description="RING-CH-type" evidence="13">
    <location>
        <begin position="37"/>
        <end position="97"/>
    </location>
</feature>
<accession>A0A6P3DR25</accession>
<dbReference type="GO" id="GO:0016020">
    <property type="term" value="C:membrane"/>
    <property type="evidence" value="ECO:0007669"/>
    <property type="project" value="UniProtKB-SubCell"/>
</dbReference>
<keyword evidence="9 11" id="KW-0472">Membrane</keyword>
<dbReference type="InterPro" id="IPR013083">
    <property type="entry name" value="Znf_RING/FYVE/PHD"/>
</dbReference>
<evidence type="ECO:0000256" key="8">
    <source>
        <dbReference type="ARBA" id="ARBA00022989"/>
    </source>
</evidence>
<organism evidence="14 15">
    <name type="scientific">Bombus impatiens</name>
    <name type="common">Bumblebee</name>
    <dbReference type="NCBI Taxonomy" id="132113"/>
    <lineage>
        <taxon>Eukaryota</taxon>
        <taxon>Metazoa</taxon>
        <taxon>Ecdysozoa</taxon>
        <taxon>Arthropoda</taxon>
        <taxon>Hexapoda</taxon>
        <taxon>Insecta</taxon>
        <taxon>Pterygota</taxon>
        <taxon>Neoptera</taxon>
        <taxon>Endopterygota</taxon>
        <taxon>Hymenoptera</taxon>
        <taxon>Apocrita</taxon>
        <taxon>Aculeata</taxon>
        <taxon>Apoidea</taxon>
        <taxon>Anthophila</taxon>
        <taxon>Apidae</taxon>
        <taxon>Bombus</taxon>
        <taxon>Pyrobombus</taxon>
    </lineage>
</organism>
<dbReference type="PANTHER" id="PTHR46065:SF3">
    <property type="entry name" value="FI20425P1"/>
    <property type="match status" value="1"/>
</dbReference>
<evidence type="ECO:0000313" key="15">
    <source>
        <dbReference type="RefSeq" id="XP_003485030.1"/>
    </source>
</evidence>
<dbReference type="PROSITE" id="PS51292">
    <property type="entry name" value="ZF_RING_CH"/>
    <property type="match status" value="1"/>
</dbReference>
<dbReference type="Proteomes" id="UP000515180">
    <property type="component" value="Unplaced"/>
</dbReference>
<feature type="transmembrane region" description="Helical" evidence="11">
    <location>
        <begin position="161"/>
        <end position="184"/>
    </location>
</feature>
<evidence type="ECO:0000256" key="4">
    <source>
        <dbReference type="ARBA" id="ARBA00022723"/>
    </source>
</evidence>
<feature type="domain" description="RING-type" evidence="12">
    <location>
        <begin position="45"/>
        <end position="91"/>
    </location>
</feature>
<evidence type="ECO:0000256" key="11">
    <source>
        <dbReference type="SAM" id="Phobius"/>
    </source>
</evidence>
<dbReference type="PANTHER" id="PTHR46065">
    <property type="entry name" value="E3 UBIQUITIN-PROTEIN LIGASE MARCH 2/3 FAMILY MEMBER"/>
    <property type="match status" value="1"/>
</dbReference>
<gene>
    <name evidence="15" type="primary">LOC100747429</name>
</gene>
<evidence type="ECO:0000256" key="6">
    <source>
        <dbReference type="ARBA" id="ARBA00022786"/>
    </source>
</evidence>
<evidence type="ECO:0000256" key="9">
    <source>
        <dbReference type="ARBA" id="ARBA00023136"/>
    </source>
</evidence>
<evidence type="ECO:0000256" key="2">
    <source>
        <dbReference type="ARBA" id="ARBA00022679"/>
    </source>
</evidence>
<dbReference type="RefSeq" id="XP_003485030.1">
    <property type="nucleotide sequence ID" value="XM_003484982.4"/>
</dbReference>
<dbReference type="OMA" id="ICHEGNN"/>
<dbReference type="SUPFAM" id="SSF57850">
    <property type="entry name" value="RING/U-box"/>
    <property type="match status" value="1"/>
</dbReference>
<dbReference type="GO" id="GO:0004842">
    <property type="term" value="F:ubiquitin-protein transferase activity"/>
    <property type="evidence" value="ECO:0007669"/>
    <property type="project" value="TreeGrafter"/>
</dbReference>
<evidence type="ECO:0000256" key="3">
    <source>
        <dbReference type="ARBA" id="ARBA00022692"/>
    </source>
</evidence>
<proteinExistence type="predicted"/>
<protein>
    <submittedName>
        <fullName evidence="15">E3 ubiquitin-protein ligase MARCH3-like</fullName>
    </submittedName>
</protein>
<dbReference type="KEGG" id="bim:100747429"/>
<dbReference type="PROSITE" id="PS50089">
    <property type="entry name" value="ZF_RING_2"/>
    <property type="match status" value="1"/>
</dbReference>
<sequence length="222" mass="25314">MEFHQSSAATAAFDDAATINTPKIASPFYRHNMTSDKQSAGSNCCRICHEDESSEELIDPCKCSGTLGLIHASCLEKWLSMSNTDRCEICNLSFEIQRNYKPLLQSFRQWWRTRNRYGPQGITGDIVCLILLTPLCIAATYFCAIGASAYTKLGFWEGTGLTALCSILVATYCLWLIVTIRFHYRSWQQWRTRNQDVKLIVKHKPETCTIEFSNPLEDEFKI</sequence>
<evidence type="ECO:0000256" key="7">
    <source>
        <dbReference type="ARBA" id="ARBA00022833"/>
    </source>
</evidence>
<keyword evidence="5 10" id="KW-0863">Zinc-finger</keyword>
<evidence type="ECO:0000256" key="1">
    <source>
        <dbReference type="ARBA" id="ARBA00004141"/>
    </source>
</evidence>
<dbReference type="SMART" id="SM00744">
    <property type="entry name" value="RINGv"/>
    <property type="match status" value="1"/>
</dbReference>
<comment type="subcellular location">
    <subcellularLocation>
        <location evidence="1">Membrane</location>
        <topology evidence="1">Multi-pass membrane protein</topology>
    </subcellularLocation>
</comment>
<evidence type="ECO:0000259" key="13">
    <source>
        <dbReference type="PROSITE" id="PS51292"/>
    </source>
</evidence>
<dbReference type="AlphaFoldDB" id="A0A6P3DR25"/>
<dbReference type="InterPro" id="IPR011016">
    <property type="entry name" value="Znf_RING-CH"/>
</dbReference>
<keyword evidence="3 11" id="KW-0812">Transmembrane</keyword>
<reference evidence="15" key="1">
    <citation type="submission" date="2025-08" db="UniProtKB">
        <authorList>
            <consortium name="RefSeq"/>
        </authorList>
    </citation>
    <scope>IDENTIFICATION</scope>
</reference>
<keyword evidence="2" id="KW-0808">Transferase</keyword>
<dbReference type="GeneID" id="100747429"/>
<keyword evidence="14" id="KW-1185">Reference proteome</keyword>
<dbReference type="OrthoDB" id="273089at2759"/>
<keyword evidence="4" id="KW-0479">Metal-binding</keyword>
<keyword evidence="7" id="KW-0862">Zinc</keyword>
<evidence type="ECO:0000313" key="14">
    <source>
        <dbReference type="Proteomes" id="UP000515180"/>
    </source>
</evidence>
<keyword evidence="8 11" id="KW-1133">Transmembrane helix</keyword>
<name>A0A6P3DR25_BOMIM</name>
<dbReference type="Gene3D" id="3.30.40.10">
    <property type="entry name" value="Zinc/RING finger domain, C3HC4 (zinc finger)"/>
    <property type="match status" value="1"/>
</dbReference>